<dbReference type="AlphaFoldDB" id="A0A841BUG0"/>
<proteinExistence type="predicted"/>
<reference evidence="2 3" key="1">
    <citation type="submission" date="2020-08" db="EMBL/GenBank/DDBJ databases">
        <title>Sequencing the genomes of 1000 actinobacteria strains.</title>
        <authorList>
            <person name="Klenk H.-P."/>
        </authorList>
    </citation>
    <scope>NUCLEOTIDE SEQUENCE [LARGE SCALE GENOMIC DNA]</scope>
    <source>
        <strain evidence="2 3">DSM 45362</strain>
    </source>
</reference>
<evidence type="ECO:0000313" key="2">
    <source>
        <dbReference type="EMBL" id="MBB5871086.1"/>
    </source>
</evidence>
<dbReference type="InterPro" id="IPR010093">
    <property type="entry name" value="SinI_DNA-bd"/>
</dbReference>
<dbReference type="Pfam" id="PF12728">
    <property type="entry name" value="HTH_17"/>
    <property type="match status" value="1"/>
</dbReference>
<dbReference type="GO" id="GO:0003677">
    <property type="term" value="F:DNA binding"/>
    <property type="evidence" value="ECO:0007669"/>
    <property type="project" value="InterPro"/>
</dbReference>
<sequence>MEPLLTLDEAAAFLRTKPRFMRRLVAERRITFHKVGRFVRFDLTDLVAYVAAGRVEPIRPALHERRELV</sequence>
<dbReference type="NCBIfam" id="TIGR01764">
    <property type="entry name" value="excise"/>
    <property type="match status" value="1"/>
</dbReference>
<evidence type="ECO:0000313" key="3">
    <source>
        <dbReference type="Proteomes" id="UP000587527"/>
    </source>
</evidence>
<dbReference type="RefSeq" id="WP_184838908.1">
    <property type="nucleotide sequence ID" value="NZ_JACHMN010000002.1"/>
</dbReference>
<evidence type="ECO:0000259" key="1">
    <source>
        <dbReference type="Pfam" id="PF12728"/>
    </source>
</evidence>
<protein>
    <submittedName>
        <fullName evidence="2">Excisionase family DNA binding protein</fullName>
    </submittedName>
</protein>
<dbReference type="EMBL" id="JACHMN010000002">
    <property type="protein sequence ID" value="MBB5871086.1"/>
    <property type="molecule type" value="Genomic_DNA"/>
</dbReference>
<name>A0A841BUG0_9ACTN</name>
<gene>
    <name evidence="2" type="ORF">F4553_004465</name>
</gene>
<accession>A0A841BUG0</accession>
<dbReference type="InterPro" id="IPR041657">
    <property type="entry name" value="HTH_17"/>
</dbReference>
<organism evidence="2 3">
    <name type="scientific">Allocatelliglobosispora scoriae</name>
    <dbReference type="NCBI Taxonomy" id="643052"/>
    <lineage>
        <taxon>Bacteria</taxon>
        <taxon>Bacillati</taxon>
        <taxon>Actinomycetota</taxon>
        <taxon>Actinomycetes</taxon>
        <taxon>Micromonosporales</taxon>
        <taxon>Micromonosporaceae</taxon>
        <taxon>Allocatelliglobosispora</taxon>
    </lineage>
</organism>
<comment type="caution">
    <text evidence="2">The sequence shown here is derived from an EMBL/GenBank/DDBJ whole genome shotgun (WGS) entry which is preliminary data.</text>
</comment>
<dbReference type="Proteomes" id="UP000587527">
    <property type="component" value="Unassembled WGS sequence"/>
</dbReference>
<keyword evidence="3" id="KW-1185">Reference proteome</keyword>
<feature type="domain" description="Helix-turn-helix" evidence="1">
    <location>
        <begin position="4"/>
        <end position="53"/>
    </location>
</feature>